<sequence>MTAPLATPDTTVSAPGGGAAASPVTPAASPSTGEVWRRRLPGLVLAAGLAVGSYWLATLPGLKVVGPLTVALLVGIALRSTMAAGIPSVLVEGQRYSARTVLRLGIVLMGARLDFALVAKVGPRVLVLAMAVIVGGILGIRWVTQRFGVPEKLGTLLAVGTSICGASAVVAASSVTRAEEEDTTLAVGLCGILGTMGVLFYVFVGPLLGLTTAQLAILSGATLHEVAQVMAAAFTWGTSAGDLGTLVKLTRVVLLAPALVVLGLVSGAGGKVRYSWKEPPIPWFVLGFLAVGVLGSVGVVPAAGKAALSTASVFLMVMAMGAMGLGTHISMLRRAGMRVVYAGLVGFAALALSAWGLIHLLSIQ</sequence>
<feature type="transmembrane region" description="Helical" evidence="8">
    <location>
        <begin position="125"/>
        <end position="143"/>
    </location>
</feature>
<evidence type="ECO:0000256" key="4">
    <source>
        <dbReference type="ARBA" id="ARBA00022692"/>
    </source>
</evidence>
<dbReference type="InterPro" id="IPR018383">
    <property type="entry name" value="UPF0324_pro"/>
</dbReference>
<protein>
    <submittedName>
        <fullName evidence="9">Sulfate exporter family transporter</fullName>
    </submittedName>
</protein>
<evidence type="ECO:0000256" key="7">
    <source>
        <dbReference type="SAM" id="MobiDB-lite"/>
    </source>
</evidence>
<comment type="similarity">
    <text evidence="2">Belongs to the UPF0324 family.</text>
</comment>
<reference evidence="9 10" key="1">
    <citation type="submission" date="2021-02" db="EMBL/GenBank/DDBJ databases">
        <title>De Novo genome assembly of isolated myxobacteria.</title>
        <authorList>
            <person name="Stevens D.C."/>
        </authorList>
    </citation>
    <scope>NUCLEOTIDE SEQUENCE [LARGE SCALE GENOMIC DNA]</scope>
    <source>
        <strain evidence="9 10">SCHIC003</strain>
    </source>
</reference>
<evidence type="ECO:0000256" key="6">
    <source>
        <dbReference type="ARBA" id="ARBA00023136"/>
    </source>
</evidence>
<organism evidence="9 10">
    <name type="scientific">Myxococcus landrumensis</name>
    <dbReference type="NCBI Taxonomy" id="2813577"/>
    <lineage>
        <taxon>Bacteria</taxon>
        <taxon>Pseudomonadati</taxon>
        <taxon>Myxococcota</taxon>
        <taxon>Myxococcia</taxon>
        <taxon>Myxococcales</taxon>
        <taxon>Cystobacterineae</taxon>
        <taxon>Myxococcaceae</taxon>
        <taxon>Myxococcus</taxon>
    </lineage>
</organism>
<evidence type="ECO:0000256" key="2">
    <source>
        <dbReference type="ARBA" id="ARBA00007977"/>
    </source>
</evidence>
<feature type="transmembrane region" description="Helical" evidence="8">
    <location>
        <begin position="306"/>
        <end position="327"/>
    </location>
</feature>
<feature type="transmembrane region" description="Helical" evidence="8">
    <location>
        <begin position="155"/>
        <end position="173"/>
    </location>
</feature>
<feature type="transmembrane region" description="Helical" evidence="8">
    <location>
        <begin position="185"/>
        <end position="208"/>
    </location>
</feature>
<dbReference type="Pfam" id="PF03601">
    <property type="entry name" value="Cons_hypoth698"/>
    <property type="match status" value="1"/>
</dbReference>
<feature type="compositionally biased region" description="Low complexity" evidence="7">
    <location>
        <begin position="10"/>
        <end position="32"/>
    </location>
</feature>
<evidence type="ECO:0000313" key="10">
    <source>
        <dbReference type="Proteomes" id="UP000663090"/>
    </source>
</evidence>
<keyword evidence="10" id="KW-1185">Reference proteome</keyword>
<comment type="subcellular location">
    <subcellularLocation>
        <location evidence="1">Cell membrane</location>
        <topology evidence="1">Multi-pass membrane protein</topology>
    </subcellularLocation>
</comment>
<evidence type="ECO:0000256" key="5">
    <source>
        <dbReference type="ARBA" id="ARBA00022989"/>
    </source>
</evidence>
<feature type="transmembrane region" description="Helical" evidence="8">
    <location>
        <begin position="69"/>
        <end position="89"/>
    </location>
</feature>
<evidence type="ECO:0000256" key="8">
    <source>
        <dbReference type="SAM" id="Phobius"/>
    </source>
</evidence>
<accession>A0ABX7MXU1</accession>
<keyword evidence="3" id="KW-1003">Cell membrane</keyword>
<feature type="transmembrane region" description="Helical" evidence="8">
    <location>
        <begin position="249"/>
        <end position="269"/>
    </location>
</feature>
<feature type="transmembrane region" description="Helical" evidence="8">
    <location>
        <begin position="281"/>
        <end position="300"/>
    </location>
</feature>
<dbReference type="PANTHER" id="PTHR30106:SF2">
    <property type="entry name" value="UPF0324 INNER MEMBRANE PROTEIN YEIH"/>
    <property type="match status" value="1"/>
</dbReference>
<feature type="transmembrane region" description="Helical" evidence="8">
    <location>
        <begin position="339"/>
        <end position="361"/>
    </location>
</feature>
<keyword evidence="5 8" id="KW-1133">Transmembrane helix</keyword>
<evidence type="ECO:0000313" key="9">
    <source>
        <dbReference type="EMBL" id="QSQ11231.1"/>
    </source>
</evidence>
<gene>
    <name evidence="9" type="ORF">JY572_22715</name>
</gene>
<proteinExistence type="inferred from homology"/>
<dbReference type="PANTHER" id="PTHR30106">
    <property type="entry name" value="INNER MEMBRANE PROTEIN YEIH-RELATED"/>
    <property type="match status" value="1"/>
</dbReference>
<feature type="transmembrane region" description="Helical" evidence="8">
    <location>
        <begin position="40"/>
        <end position="57"/>
    </location>
</feature>
<keyword evidence="6 8" id="KW-0472">Membrane</keyword>
<name>A0ABX7MXU1_9BACT</name>
<evidence type="ECO:0000256" key="1">
    <source>
        <dbReference type="ARBA" id="ARBA00004651"/>
    </source>
</evidence>
<keyword evidence="4 8" id="KW-0812">Transmembrane</keyword>
<dbReference type="Proteomes" id="UP000663090">
    <property type="component" value="Chromosome"/>
</dbReference>
<dbReference type="EMBL" id="CP071091">
    <property type="protein sequence ID" value="QSQ11231.1"/>
    <property type="molecule type" value="Genomic_DNA"/>
</dbReference>
<evidence type="ECO:0000256" key="3">
    <source>
        <dbReference type="ARBA" id="ARBA00022475"/>
    </source>
</evidence>
<feature type="region of interest" description="Disordered" evidence="7">
    <location>
        <begin position="1"/>
        <end position="32"/>
    </location>
</feature>